<evidence type="ECO:0000313" key="8">
    <source>
        <dbReference type="EMBL" id="OBU63065.1"/>
    </source>
</evidence>
<comment type="caution">
    <text evidence="8">The sequence shown here is derived from an EMBL/GenBank/DDBJ whole genome shotgun (WGS) entry which is preliminary data.</text>
</comment>
<dbReference type="InterPro" id="IPR036188">
    <property type="entry name" value="FAD/NAD-bd_sf"/>
</dbReference>
<evidence type="ECO:0000256" key="5">
    <source>
        <dbReference type="ARBA" id="ARBA00023014"/>
    </source>
</evidence>
<evidence type="ECO:0000256" key="2">
    <source>
        <dbReference type="ARBA" id="ARBA00022723"/>
    </source>
</evidence>
<evidence type="ECO:0000313" key="9">
    <source>
        <dbReference type="Proteomes" id="UP000092125"/>
    </source>
</evidence>
<proteinExistence type="predicted"/>
<dbReference type="GO" id="GO:0005737">
    <property type="term" value="C:cytoplasm"/>
    <property type="evidence" value="ECO:0007669"/>
    <property type="project" value="TreeGrafter"/>
</dbReference>
<dbReference type="RefSeq" id="WP_065181633.1">
    <property type="nucleotide sequence ID" value="NZ_LYVI01000002.1"/>
</dbReference>
<dbReference type="AlphaFoldDB" id="A0AAP7GUY9"/>
<dbReference type="InterPro" id="IPR036922">
    <property type="entry name" value="Rieske_2Fe-2S_sf"/>
</dbReference>
<feature type="domain" description="Rieske" evidence="7">
    <location>
        <begin position="411"/>
        <end position="495"/>
    </location>
</feature>
<keyword evidence="5" id="KW-0411">Iron-sulfur</keyword>
<dbReference type="GO" id="GO:0046872">
    <property type="term" value="F:metal ion binding"/>
    <property type="evidence" value="ECO:0007669"/>
    <property type="project" value="UniProtKB-KW"/>
</dbReference>
<evidence type="ECO:0000256" key="4">
    <source>
        <dbReference type="ARBA" id="ARBA00023004"/>
    </source>
</evidence>
<evidence type="ECO:0000256" key="1">
    <source>
        <dbReference type="ARBA" id="ARBA00022714"/>
    </source>
</evidence>
<dbReference type="SUPFAM" id="SSF50022">
    <property type="entry name" value="ISP domain"/>
    <property type="match status" value="1"/>
</dbReference>
<dbReference type="PRINTS" id="PR00162">
    <property type="entry name" value="RIESKE"/>
</dbReference>
<dbReference type="GO" id="GO:0016020">
    <property type="term" value="C:membrane"/>
    <property type="evidence" value="ECO:0007669"/>
    <property type="project" value="InterPro"/>
</dbReference>
<dbReference type="EMBL" id="LYVI01000002">
    <property type="protein sequence ID" value="OBU63065.1"/>
    <property type="molecule type" value="Genomic_DNA"/>
</dbReference>
<dbReference type="GO" id="GO:0016491">
    <property type="term" value="F:oxidoreductase activity"/>
    <property type="evidence" value="ECO:0007669"/>
    <property type="project" value="UniProtKB-KW"/>
</dbReference>
<reference evidence="8 9" key="1">
    <citation type="submission" date="2016-05" db="EMBL/GenBank/DDBJ databases">
        <title>Draft Genome Sequences of Stenotrophomonas maltophilia Strains Sm32COP, Sm41DVV, Sm46PAILV, SmF3, SmF22, SmSOFb1 and SmCVFa1, Isolated from Different Manures, in France.</title>
        <authorList>
            <person name="Nazaret S."/>
            <person name="Bodilis J."/>
        </authorList>
    </citation>
    <scope>NUCLEOTIDE SEQUENCE [LARGE SCALE GENOMIC DNA]</scope>
    <source>
        <strain evidence="8 9">Sm41DVV</strain>
    </source>
</reference>
<keyword evidence="4" id="KW-0408">Iron</keyword>
<keyword evidence="6" id="KW-1015">Disulfide bond</keyword>
<dbReference type="PROSITE" id="PS51296">
    <property type="entry name" value="RIESKE"/>
    <property type="match status" value="1"/>
</dbReference>
<gene>
    <name evidence="8" type="ORF">A9K56_05095</name>
</gene>
<dbReference type="FunFam" id="2.102.10.10:FF:000014">
    <property type="entry name" value="Oxidoreductase, FAD dependent"/>
    <property type="match status" value="1"/>
</dbReference>
<evidence type="ECO:0000256" key="3">
    <source>
        <dbReference type="ARBA" id="ARBA00023002"/>
    </source>
</evidence>
<keyword evidence="1" id="KW-0001">2Fe-2S</keyword>
<dbReference type="Proteomes" id="UP000092125">
    <property type="component" value="Unassembled WGS sequence"/>
</dbReference>
<protein>
    <submittedName>
        <fullName evidence="8">[Fe-S]-binding protein</fullName>
    </submittedName>
</protein>
<dbReference type="Gene3D" id="3.50.50.60">
    <property type="entry name" value="FAD/NAD(P)-binding domain"/>
    <property type="match status" value="1"/>
</dbReference>
<dbReference type="Pfam" id="PF01266">
    <property type="entry name" value="DAO"/>
    <property type="match status" value="1"/>
</dbReference>
<sequence>MNDPRPRTSLWLEMMQSHPCPPAQGDLRTQVLVVGAGMTGLLTAARLADCGLDVVVVDAGRIASRNTGLSTGNLYAPVSNMADLVARWGGDVVSRVVQWRAQAIRAIELLVRRYDLRCGFDRVPMQYGVQGRDRQATLQFERELQAYTCAGLPCRHRQHGLPFTLGHAFTLEGQAQFDPAAFCAGLAMRLSGRVRIHEHTALTALDPEAGIASTRHGSIRADHFVLATHSPAGFNLVQAEMECYREYAVAAPVSGPPAAGIHWIADRHRSLRRATGPDGAPWLVMVGESHRVGETPATDPCAALEADLQHHFAVSGPSVSWSAQQFRPADRLPFIGNSAHDNVWIASGYGADGLTWAGVAAHAICEGIQGVQTDAARLFSPMRFTPLRSIAGWARCNATVAKHMIADRMRATHMRTANIAPGEGVVVQVGGDHLAVHRDDAGDVHVMSAVCPHLKCLVQWNGLERSWDCPCHGSRFSATGALLEGPARTGLEPRR</sequence>
<dbReference type="Gene3D" id="3.30.9.10">
    <property type="entry name" value="D-Amino Acid Oxidase, subunit A, domain 2"/>
    <property type="match status" value="1"/>
</dbReference>
<organism evidence="8 9">
    <name type="scientific">Stenotrophomonas maltophilia</name>
    <name type="common">Pseudomonas maltophilia</name>
    <name type="synonym">Xanthomonas maltophilia</name>
    <dbReference type="NCBI Taxonomy" id="40324"/>
    <lineage>
        <taxon>Bacteria</taxon>
        <taxon>Pseudomonadati</taxon>
        <taxon>Pseudomonadota</taxon>
        <taxon>Gammaproteobacteria</taxon>
        <taxon>Lysobacterales</taxon>
        <taxon>Lysobacteraceae</taxon>
        <taxon>Stenotrophomonas</taxon>
        <taxon>Stenotrophomonas maltophilia group</taxon>
    </lineage>
</organism>
<dbReference type="PANTHER" id="PTHR13847">
    <property type="entry name" value="SARCOSINE DEHYDROGENASE-RELATED"/>
    <property type="match status" value="1"/>
</dbReference>
<name>A0AAP7GUY9_STEMA</name>
<dbReference type="InterPro" id="IPR006076">
    <property type="entry name" value="FAD-dep_OxRdtase"/>
</dbReference>
<dbReference type="Pfam" id="PF00355">
    <property type="entry name" value="Rieske"/>
    <property type="match status" value="1"/>
</dbReference>
<evidence type="ECO:0000259" key="7">
    <source>
        <dbReference type="PROSITE" id="PS51296"/>
    </source>
</evidence>
<dbReference type="Gene3D" id="2.102.10.10">
    <property type="entry name" value="Rieske [2Fe-2S] iron-sulphur domain"/>
    <property type="match status" value="1"/>
</dbReference>
<dbReference type="PANTHER" id="PTHR13847:SF281">
    <property type="entry name" value="FAD DEPENDENT OXIDOREDUCTASE DOMAIN-CONTAINING PROTEIN"/>
    <property type="match status" value="1"/>
</dbReference>
<evidence type="ECO:0000256" key="6">
    <source>
        <dbReference type="ARBA" id="ARBA00023157"/>
    </source>
</evidence>
<keyword evidence="3" id="KW-0560">Oxidoreductase</keyword>
<dbReference type="InterPro" id="IPR017941">
    <property type="entry name" value="Rieske_2Fe-2S"/>
</dbReference>
<dbReference type="SUPFAM" id="SSF51905">
    <property type="entry name" value="FAD/NAD(P)-binding domain"/>
    <property type="match status" value="1"/>
</dbReference>
<dbReference type="InterPro" id="IPR005805">
    <property type="entry name" value="Rieske_Fe-S_prot_C"/>
</dbReference>
<dbReference type="GO" id="GO:0051537">
    <property type="term" value="F:2 iron, 2 sulfur cluster binding"/>
    <property type="evidence" value="ECO:0007669"/>
    <property type="project" value="UniProtKB-KW"/>
</dbReference>
<keyword evidence="2" id="KW-0479">Metal-binding</keyword>
<accession>A0AAP7GUY9</accession>